<reference evidence="2" key="1">
    <citation type="submission" date="2020-12" db="EMBL/GenBank/DDBJ databases">
        <title>Enhanced detection system for hospital associated transmission using whole genome sequencing surveillance.</title>
        <authorList>
            <person name="Harrison L.H."/>
            <person name="Van Tyne D."/>
            <person name="Marsh J.W."/>
            <person name="Griffith M.P."/>
            <person name="Snyder D.J."/>
            <person name="Cooper V.S."/>
            <person name="Mustapha M."/>
        </authorList>
    </citation>
    <scope>NUCLEOTIDE SEQUENCE</scope>
    <source>
        <strain evidence="2">PSB00042</strain>
    </source>
</reference>
<dbReference type="EMBL" id="JAEHTE010000002">
    <property type="protein sequence ID" value="MBI6883018.1"/>
    <property type="molecule type" value="Genomic_DNA"/>
</dbReference>
<comment type="caution">
    <text evidence="2">The sequence shown here is derived from an EMBL/GenBank/DDBJ whole genome shotgun (WGS) entry which is preliminary data.</text>
</comment>
<protein>
    <submittedName>
        <fullName evidence="2">IcmK</fullName>
    </submittedName>
</protein>
<dbReference type="Pfam" id="PF12293">
    <property type="entry name" value="T4BSS_DotH_IcmK"/>
    <property type="match status" value="1"/>
</dbReference>
<keyword evidence="1" id="KW-0732">Signal</keyword>
<dbReference type="Proteomes" id="UP000637061">
    <property type="component" value="Unassembled WGS sequence"/>
</dbReference>
<feature type="chain" id="PRO_5034317654" evidence="1">
    <location>
        <begin position="22"/>
        <end position="355"/>
    </location>
</feature>
<evidence type="ECO:0000313" key="2">
    <source>
        <dbReference type="EMBL" id="MBI6883018.1"/>
    </source>
</evidence>
<dbReference type="InterPro" id="IPR022073">
    <property type="entry name" value="T4BSS_DotH_IcmK"/>
</dbReference>
<dbReference type="AlphaFoldDB" id="A0A8I1ED11"/>
<evidence type="ECO:0000256" key="1">
    <source>
        <dbReference type="SAM" id="SignalP"/>
    </source>
</evidence>
<proteinExistence type="predicted"/>
<organism evidence="2 3">
    <name type="scientific">Pseudomonas putida</name>
    <name type="common">Arthrobacter siderocapsulatus</name>
    <dbReference type="NCBI Taxonomy" id="303"/>
    <lineage>
        <taxon>Bacteria</taxon>
        <taxon>Pseudomonadati</taxon>
        <taxon>Pseudomonadota</taxon>
        <taxon>Gammaproteobacteria</taxon>
        <taxon>Pseudomonadales</taxon>
        <taxon>Pseudomonadaceae</taxon>
        <taxon>Pseudomonas</taxon>
    </lineage>
</organism>
<accession>A0A8I1ED11</accession>
<feature type="signal peptide" evidence="1">
    <location>
        <begin position="1"/>
        <end position="21"/>
    </location>
</feature>
<dbReference type="RefSeq" id="WP_198746634.1">
    <property type="nucleotide sequence ID" value="NZ_JAEHTE010000002.1"/>
</dbReference>
<sequence>MRKSPLVIAIALSLCGSITQAADTFDKALNDAAKNPPESYKVNQDDVSDFDRDMTQAKRVAITGRLDEDQQLEELRKILSDTAKSKVKDRVIMKETPMEPGEISRLRKRLAEVEKAENEPVYGNASFQIRNVTYNPDSNKPLVISVSPGYSAQVEFYDSSGSPWTIKKDGVIGDGDSFTRTIMGEKKHIVSFVLSKTYKESNAAVILEGLPASIPVLLRGTKSTTDGRVTVTLPRMGPNAEVMPVFQHEMENVSPELVKLQGGNAPVGSKPLRVNGIVGAESWYDGDYLYLSLPGRLLLPPPISSSVSPTGRYLYKVNPTPYITASVNGERKGATIERLYQADIQRAPSVFEKEK</sequence>
<name>A0A8I1ED11_PSEPU</name>
<evidence type="ECO:0000313" key="3">
    <source>
        <dbReference type="Proteomes" id="UP000637061"/>
    </source>
</evidence>
<gene>
    <name evidence="2" type="ORF">JEU22_03750</name>
</gene>